<reference evidence="18 19" key="1">
    <citation type="submission" date="2023-03" db="EMBL/GenBank/DDBJ databases">
        <title>Complete genome sequences of several Auritidibacter ignavus strains isolated from ear infections.</title>
        <authorList>
            <person name="Baehr T."/>
            <person name="Baumhoegger A.M."/>
        </authorList>
    </citation>
    <scope>NUCLEOTIDE SEQUENCE [LARGE SCALE GENOMIC DNA]</scope>
    <source>
        <strain evidence="18 19">BABAE-6</strain>
    </source>
</reference>
<dbReference type="AlphaFoldDB" id="A0AAJ6AKK3"/>
<dbReference type="CDD" id="cd09859">
    <property type="entry name" value="PIN_53EXO"/>
    <property type="match status" value="1"/>
</dbReference>
<keyword evidence="8 15" id="KW-0269">Exonuclease</keyword>
<feature type="domain" description="DNA-directed DNA polymerase family A palm" evidence="17">
    <location>
        <begin position="688"/>
        <end position="900"/>
    </location>
</feature>
<dbReference type="CDD" id="cd06140">
    <property type="entry name" value="DNA_polA_I_Bacillus_like_exo"/>
    <property type="match status" value="1"/>
</dbReference>
<dbReference type="SMART" id="SM00475">
    <property type="entry name" value="53EXOc"/>
    <property type="match status" value="1"/>
</dbReference>
<feature type="domain" description="5'-3' exonuclease" evidence="16">
    <location>
        <begin position="11"/>
        <end position="271"/>
    </location>
</feature>
<dbReference type="CDD" id="cd08637">
    <property type="entry name" value="DNA_pol_A_pol_I_C"/>
    <property type="match status" value="1"/>
</dbReference>
<gene>
    <name evidence="15 18" type="primary">polA</name>
    <name evidence="18" type="ORF">QDX21_02230</name>
</gene>
<dbReference type="Proteomes" id="UP001224674">
    <property type="component" value="Chromosome"/>
</dbReference>
<organism evidence="18 19">
    <name type="scientific">Auritidibacter ignavus</name>
    <dbReference type="NCBI Taxonomy" id="678932"/>
    <lineage>
        <taxon>Bacteria</taxon>
        <taxon>Bacillati</taxon>
        <taxon>Actinomycetota</taxon>
        <taxon>Actinomycetes</taxon>
        <taxon>Micrococcales</taxon>
        <taxon>Micrococcaceae</taxon>
        <taxon>Auritidibacter</taxon>
    </lineage>
</organism>
<evidence type="ECO:0000313" key="19">
    <source>
        <dbReference type="Proteomes" id="UP001224674"/>
    </source>
</evidence>
<evidence type="ECO:0000256" key="15">
    <source>
        <dbReference type="RuleBase" id="RU004460"/>
    </source>
</evidence>
<dbReference type="InterPro" id="IPR020046">
    <property type="entry name" value="5-3_exonucl_a-hlix_arch_N"/>
</dbReference>
<evidence type="ECO:0000256" key="9">
    <source>
        <dbReference type="ARBA" id="ARBA00022932"/>
    </source>
</evidence>
<evidence type="ECO:0000256" key="5">
    <source>
        <dbReference type="ARBA" id="ARBA00022722"/>
    </source>
</evidence>
<protein>
    <recommendedName>
        <fullName evidence="14 15">DNA polymerase I</fullName>
        <ecNumber evidence="14 15">2.7.7.7</ecNumber>
    </recommendedName>
</protein>
<keyword evidence="9 15" id="KW-0239">DNA-directed DNA polymerase</keyword>
<dbReference type="InterPro" id="IPR002298">
    <property type="entry name" value="DNA_polymerase_A"/>
</dbReference>
<dbReference type="SUPFAM" id="SSF53098">
    <property type="entry name" value="Ribonuclease H-like"/>
    <property type="match status" value="1"/>
</dbReference>
<comment type="catalytic activity">
    <reaction evidence="12 15">
        <text>DNA(n) + a 2'-deoxyribonucleoside 5'-triphosphate = DNA(n+1) + diphosphate</text>
        <dbReference type="Rhea" id="RHEA:22508"/>
        <dbReference type="Rhea" id="RHEA-COMP:17339"/>
        <dbReference type="Rhea" id="RHEA-COMP:17340"/>
        <dbReference type="ChEBI" id="CHEBI:33019"/>
        <dbReference type="ChEBI" id="CHEBI:61560"/>
        <dbReference type="ChEBI" id="CHEBI:173112"/>
        <dbReference type="EC" id="2.7.7.7"/>
    </reaction>
</comment>
<dbReference type="InterPro" id="IPR018320">
    <property type="entry name" value="DNA_polymerase_1"/>
</dbReference>
<proteinExistence type="inferred from homology"/>
<dbReference type="FunFam" id="3.40.50.1010:FF:000001">
    <property type="entry name" value="DNA polymerase I"/>
    <property type="match status" value="1"/>
</dbReference>
<dbReference type="Gene3D" id="3.30.420.10">
    <property type="entry name" value="Ribonuclease H-like superfamily/Ribonuclease H"/>
    <property type="match status" value="1"/>
</dbReference>
<keyword evidence="4 15" id="KW-0235">DNA replication</keyword>
<dbReference type="PANTHER" id="PTHR10133">
    <property type="entry name" value="DNA POLYMERASE I"/>
    <property type="match status" value="1"/>
</dbReference>
<evidence type="ECO:0000256" key="1">
    <source>
        <dbReference type="ARBA" id="ARBA00007705"/>
    </source>
</evidence>
<dbReference type="InterPro" id="IPR020045">
    <property type="entry name" value="DNA_polI_H3TH"/>
</dbReference>
<dbReference type="PANTHER" id="PTHR10133:SF27">
    <property type="entry name" value="DNA POLYMERASE NU"/>
    <property type="match status" value="1"/>
</dbReference>
<dbReference type="InterPro" id="IPR036279">
    <property type="entry name" value="5-3_exonuclease_C_sf"/>
</dbReference>
<keyword evidence="19" id="KW-1185">Reference proteome</keyword>
<dbReference type="FunFam" id="1.10.150.20:FF:000002">
    <property type="entry name" value="DNA polymerase I"/>
    <property type="match status" value="1"/>
</dbReference>
<dbReference type="EMBL" id="CP122566">
    <property type="protein sequence ID" value="WGH94462.1"/>
    <property type="molecule type" value="Genomic_DNA"/>
</dbReference>
<dbReference type="SUPFAM" id="SSF56672">
    <property type="entry name" value="DNA/RNA polymerases"/>
    <property type="match status" value="1"/>
</dbReference>
<dbReference type="InterPro" id="IPR008918">
    <property type="entry name" value="HhH2"/>
</dbReference>
<evidence type="ECO:0000259" key="17">
    <source>
        <dbReference type="SMART" id="SM00482"/>
    </source>
</evidence>
<dbReference type="GO" id="GO:0006302">
    <property type="term" value="P:double-strand break repair"/>
    <property type="evidence" value="ECO:0007669"/>
    <property type="project" value="TreeGrafter"/>
</dbReference>
<comment type="similarity">
    <text evidence="1 15">Belongs to the DNA polymerase type-A family.</text>
</comment>
<evidence type="ECO:0000256" key="8">
    <source>
        <dbReference type="ARBA" id="ARBA00022839"/>
    </source>
</evidence>
<evidence type="ECO:0000256" key="10">
    <source>
        <dbReference type="ARBA" id="ARBA00023125"/>
    </source>
</evidence>
<keyword evidence="6 15" id="KW-0227">DNA damage</keyword>
<dbReference type="GO" id="GO:0008409">
    <property type="term" value="F:5'-3' exonuclease activity"/>
    <property type="evidence" value="ECO:0007669"/>
    <property type="project" value="UniProtKB-UniRule"/>
</dbReference>
<dbReference type="InterPro" id="IPR036397">
    <property type="entry name" value="RNaseH_sf"/>
</dbReference>
<sequence>MTSPERSQQNSRLLVIDGHSMAFRAFYALPAENFATTTGQHTNAVYGFLTMLLSMIREQQPTHVAVAFDVSTPTFRSEEYGEYKAGRQETPEEFSGQIDLIGEVLEALNIPAITVDGYEADDIVATFSAQAEQAGWTTVVVSGDRDAFQLISETTAVLYPTKGVSEIPPMTTQTVLDKYGVRPAQYPELAALVGEKADNLPGVPGVGAGFASKWLKQYGDLQGVIDNADQIKGKKGQALREHLDDVIRNRKLNALVRDLDLPIQLEATALSAPDHDHINDLFDSLEFNRVRERVFDVFHERLGLEGSSAQASVEVTIELITQAAQLRDFLSTHGGTALGVFAQITAPEVITRRKIPAPGDYGTVAAVSIATEDQAGVIELSGSTDTELIAEVNDFLLSGSYQKVVYDLKTLIKAAGATEVLTQSLNEDQDLHHIAEVVDDILLCGYVLQPDRRGFDLPALAQTYLNTTLEVPKTAPVNKQGELDLGETHEPALSQEMQTYLGQAGSMLIRLHEVMYPELIARDAHQLVTEVEIPLSRVLAVMEETGVAVNTNKLHELLEVFSDQAQAAEDRARESIDGDPVNLGSPKQLQTVLFDRLNLPKTRKTKTGHSTDAESLNDLLDKTDHPFLHNLMAYRDATKLKQTVQGLLDSVATDQRIHTTYSQTAAATGRLSSLNPNLQNIPVRTETGRRIRDIFQAGTIPGCDEPTTLLTADYSQIEMRIMAHLSEDAGLIQAYQEGEDLHRFVGSQVFDVRPAEVTTAMRDKVKAMSYGLAYGLSSFGLSKQLRIPVDEARELMSSYFQRFGSVQKYLRGVVKEARNDGYTSTMMGRRRYLPDLQSDNRQLRDMAERAALNAPIQGSAADLIKVAMLGVARRLREESMNTRMLLQVHDELILEVPESERERAETILVEEMSQAAELSVPLDVQVGRGRTWQQAAH</sequence>
<accession>A0AAJ6AKK3</accession>
<evidence type="ECO:0000256" key="12">
    <source>
        <dbReference type="ARBA" id="ARBA00049244"/>
    </source>
</evidence>
<dbReference type="GO" id="GO:0006261">
    <property type="term" value="P:DNA-templated DNA replication"/>
    <property type="evidence" value="ECO:0007669"/>
    <property type="project" value="UniProtKB-UniRule"/>
</dbReference>
<comment type="function">
    <text evidence="13">In addition to polymerase activity, this DNA polymerase exhibits 3'-5' and 5'-3' exonuclease activity.</text>
</comment>
<dbReference type="Gene3D" id="1.20.1060.10">
    <property type="entry name" value="Taq DNA Polymerase, Chain T, domain 4"/>
    <property type="match status" value="1"/>
</dbReference>
<dbReference type="EC" id="2.7.7.7" evidence="14 15"/>
<dbReference type="Pfam" id="PF02739">
    <property type="entry name" value="5_3_exonuc_N"/>
    <property type="match status" value="1"/>
</dbReference>
<evidence type="ECO:0000256" key="2">
    <source>
        <dbReference type="ARBA" id="ARBA00022679"/>
    </source>
</evidence>
<dbReference type="InterPro" id="IPR019760">
    <property type="entry name" value="DNA-dir_DNA_pol_A_CS"/>
</dbReference>
<dbReference type="SUPFAM" id="SSF88723">
    <property type="entry name" value="PIN domain-like"/>
    <property type="match status" value="1"/>
</dbReference>
<keyword evidence="11 15" id="KW-0234">DNA repair</keyword>
<dbReference type="PRINTS" id="PR00868">
    <property type="entry name" value="DNAPOLI"/>
</dbReference>
<dbReference type="Gene3D" id="1.10.150.20">
    <property type="entry name" value="5' to 3' exonuclease, C-terminal subdomain"/>
    <property type="match status" value="2"/>
</dbReference>
<name>A0AAJ6AKK3_9MICC</name>
<dbReference type="GO" id="GO:0003677">
    <property type="term" value="F:DNA binding"/>
    <property type="evidence" value="ECO:0007669"/>
    <property type="project" value="UniProtKB-UniRule"/>
</dbReference>
<dbReference type="SMART" id="SM00279">
    <property type="entry name" value="HhH2"/>
    <property type="match status" value="1"/>
</dbReference>
<keyword evidence="10 15" id="KW-0238">DNA-binding</keyword>
<evidence type="ECO:0000313" key="18">
    <source>
        <dbReference type="EMBL" id="WGH94462.1"/>
    </source>
</evidence>
<dbReference type="PROSITE" id="PS00447">
    <property type="entry name" value="DNA_POLYMERASE_A"/>
    <property type="match status" value="1"/>
</dbReference>
<dbReference type="InterPro" id="IPR012337">
    <property type="entry name" value="RNaseH-like_sf"/>
</dbReference>
<evidence type="ECO:0000256" key="7">
    <source>
        <dbReference type="ARBA" id="ARBA00022801"/>
    </source>
</evidence>
<dbReference type="Pfam" id="PF01367">
    <property type="entry name" value="5_3_exonuc"/>
    <property type="match status" value="1"/>
</dbReference>
<dbReference type="InterPro" id="IPR002421">
    <property type="entry name" value="5-3_exonuclease"/>
</dbReference>
<evidence type="ECO:0000259" key="16">
    <source>
        <dbReference type="SMART" id="SM00475"/>
    </source>
</evidence>
<dbReference type="Pfam" id="PF00476">
    <property type="entry name" value="DNA_pol_A"/>
    <property type="match status" value="1"/>
</dbReference>
<evidence type="ECO:0000256" key="6">
    <source>
        <dbReference type="ARBA" id="ARBA00022763"/>
    </source>
</evidence>
<dbReference type="SUPFAM" id="SSF47807">
    <property type="entry name" value="5' to 3' exonuclease, C-terminal subdomain"/>
    <property type="match status" value="1"/>
</dbReference>
<evidence type="ECO:0000256" key="3">
    <source>
        <dbReference type="ARBA" id="ARBA00022695"/>
    </source>
</evidence>
<evidence type="ECO:0000256" key="4">
    <source>
        <dbReference type="ARBA" id="ARBA00022705"/>
    </source>
</evidence>
<comment type="function">
    <text evidence="15">In addition to polymerase activity, this DNA polymerase exhibits 5'-3' exonuclease activity.</text>
</comment>
<dbReference type="GO" id="GO:0003887">
    <property type="term" value="F:DNA-directed DNA polymerase activity"/>
    <property type="evidence" value="ECO:0007669"/>
    <property type="project" value="UniProtKB-UniRule"/>
</dbReference>
<dbReference type="CDD" id="cd09898">
    <property type="entry name" value="H3TH_53EXO"/>
    <property type="match status" value="1"/>
</dbReference>
<dbReference type="NCBIfam" id="NF004397">
    <property type="entry name" value="PRK05755.1"/>
    <property type="match status" value="1"/>
</dbReference>
<keyword evidence="2 15" id="KW-0808">Transferase</keyword>
<dbReference type="FunFam" id="1.10.150.20:FF:000003">
    <property type="entry name" value="DNA polymerase I"/>
    <property type="match status" value="1"/>
</dbReference>
<dbReference type="InterPro" id="IPR029060">
    <property type="entry name" value="PIN-like_dom_sf"/>
</dbReference>
<keyword evidence="7 15" id="KW-0378">Hydrolase</keyword>
<dbReference type="Gene3D" id="3.40.50.1010">
    <property type="entry name" value="5'-nuclease"/>
    <property type="match status" value="1"/>
</dbReference>
<evidence type="ECO:0000256" key="13">
    <source>
        <dbReference type="ARBA" id="ARBA00053603"/>
    </source>
</evidence>
<keyword evidence="5" id="KW-0540">Nuclease</keyword>
<dbReference type="InterPro" id="IPR043502">
    <property type="entry name" value="DNA/RNA_pol_sf"/>
</dbReference>
<keyword evidence="3 15" id="KW-0548">Nucleotidyltransferase</keyword>
<dbReference type="InterPro" id="IPR001098">
    <property type="entry name" value="DNA-dir_DNA_pol_A_palm_dom"/>
</dbReference>
<dbReference type="Gene3D" id="3.30.70.370">
    <property type="match status" value="1"/>
</dbReference>
<dbReference type="SMART" id="SM00482">
    <property type="entry name" value="POLAc"/>
    <property type="match status" value="1"/>
</dbReference>
<dbReference type="NCBIfam" id="TIGR00593">
    <property type="entry name" value="pola"/>
    <property type="match status" value="1"/>
</dbReference>
<evidence type="ECO:0000256" key="11">
    <source>
        <dbReference type="ARBA" id="ARBA00023204"/>
    </source>
</evidence>
<evidence type="ECO:0000256" key="14">
    <source>
        <dbReference type="NCBIfam" id="TIGR00593"/>
    </source>
</evidence>